<proteinExistence type="predicted"/>
<dbReference type="VEuPathDB" id="FungiDB:FOZG_13967"/>
<evidence type="ECO:0000313" key="2">
    <source>
        <dbReference type="EMBL" id="EWZ32413.1"/>
    </source>
</evidence>
<dbReference type="HOGENOM" id="CLU_1704316_0_0_1"/>
<feature type="region of interest" description="Disordered" evidence="1">
    <location>
        <begin position="132"/>
        <end position="154"/>
    </location>
</feature>
<feature type="region of interest" description="Disordered" evidence="1">
    <location>
        <begin position="86"/>
        <end position="113"/>
    </location>
</feature>
<name>W9JSZ1_FUSOX</name>
<dbReference type="EMBL" id="JH717906">
    <property type="protein sequence ID" value="EWZ32413.1"/>
    <property type="molecule type" value="Genomic_DNA"/>
</dbReference>
<reference evidence="2" key="1">
    <citation type="submission" date="2011-06" db="EMBL/GenBank/DDBJ databases">
        <title>The Genome Sequence of Fusarium oxysporum Fo47.</title>
        <authorList>
            <consortium name="The Broad Institute Genome Sequencing Platform"/>
            <person name="Ma L.-J."/>
            <person name="Gale L.R."/>
            <person name="Schwartz D.C."/>
            <person name="Zhou S."/>
            <person name="Corby-Kistler H."/>
            <person name="Young S.K."/>
            <person name="Zeng Q."/>
            <person name="Gargeya S."/>
            <person name="Fitzgerald M."/>
            <person name="Haas B."/>
            <person name="Abouelleil A."/>
            <person name="Alvarado L."/>
            <person name="Arachchi H.M."/>
            <person name="Berlin A."/>
            <person name="Brown A."/>
            <person name="Chapman S.B."/>
            <person name="Chen Z."/>
            <person name="Dunbar C."/>
            <person name="Freedman E."/>
            <person name="Gearin G."/>
            <person name="Gellesch M."/>
            <person name="Goldberg J."/>
            <person name="Griggs A."/>
            <person name="Gujja S."/>
            <person name="Heiman D."/>
            <person name="Howarth C."/>
            <person name="Larson L."/>
            <person name="Lui A."/>
            <person name="MacDonald P.J.P."/>
            <person name="Mehta T."/>
            <person name="Montmayeur A."/>
            <person name="Murphy C."/>
            <person name="Neiman D."/>
            <person name="Pearson M."/>
            <person name="Priest M."/>
            <person name="Roberts A."/>
            <person name="Saif S."/>
            <person name="Shea T."/>
            <person name="Shenoy N."/>
            <person name="Sisk P."/>
            <person name="Stolte C."/>
            <person name="Sykes S."/>
            <person name="Wortman J."/>
            <person name="Nusbaum C."/>
            <person name="Birren B."/>
        </authorList>
    </citation>
    <scope>NUCLEOTIDE SEQUENCE [LARGE SCALE GENOMIC DNA]</scope>
    <source>
        <strain evidence="2">Fo47</strain>
    </source>
</reference>
<organism evidence="2">
    <name type="scientific">Fusarium oxysporum Fo47</name>
    <dbReference type="NCBI Taxonomy" id="660027"/>
    <lineage>
        <taxon>Eukaryota</taxon>
        <taxon>Fungi</taxon>
        <taxon>Dikarya</taxon>
        <taxon>Ascomycota</taxon>
        <taxon>Pezizomycotina</taxon>
        <taxon>Sordariomycetes</taxon>
        <taxon>Hypocreomycetidae</taxon>
        <taxon>Hypocreales</taxon>
        <taxon>Nectriaceae</taxon>
        <taxon>Fusarium</taxon>
        <taxon>Fusarium oxysporum species complex</taxon>
    </lineage>
</organism>
<accession>W9JSZ1</accession>
<dbReference type="Proteomes" id="UP000030766">
    <property type="component" value="Unassembled WGS sequence"/>
</dbReference>
<reference evidence="2" key="2">
    <citation type="submission" date="2012-06" db="EMBL/GenBank/DDBJ databases">
        <title>Annotation of the Genome Sequence of Fusarium oxysporum Fo47.</title>
        <authorList>
            <consortium name="The Broad Institute Genomics Platform"/>
            <person name="Ma L.-J."/>
            <person name="Corby-Kistler H."/>
            <person name="Broz K."/>
            <person name="Gale L.R."/>
            <person name="Jonkers W."/>
            <person name="O'Donnell K."/>
            <person name="Ploetz R."/>
            <person name="Steinberg C."/>
            <person name="Schwartz D.C."/>
            <person name="VanEtten H."/>
            <person name="Zhou S."/>
            <person name="Young S.K."/>
            <person name="Zeng Q."/>
            <person name="Gargeya S."/>
            <person name="Fitzgerald M."/>
            <person name="Abouelleil A."/>
            <person name="Alvarado L."/>
            <person name="Chapman S.B."/>
            <person name="Gainer-Dewar J."/>
            <person name="Goldberg J."/>
            <person name="Griggs A."/>
            <person name="Gujja S."/>
            <person name="Hansen M."/>
            <person name="Howarth C."/>
            <person name="Imamovic A."/>
            <person name="Ireland A."/>
            <person name="Larimer J."/>
            <person name="McCowan C."/>
            <person name="Murphy C."/>
            <person name="Pearson M."/>
            <person name="Poon T.W."/>
            <person name="Priest M."/>
            <person name="Roberts A."/>
            <person name="Saif S."/>
            <person name="Shea T."/>
            <person name="Sykes S."/>
            <person name="Wortman J."/>
            <person name="Nusbaum C."/>
            <person name="Birren B."/>
        </authorList>
    </citation>
    <scope>NUCLEOTIDE SEQUENCE</scope>
    <source>
        <strain evidence="2">Fo47</strain>
    </source>
</reference>
<dbReference type="EMBL" id="JH717906">
    <property type="protein sequence ID" value="EWZ32411.1"/>
    <property type="molecule type" value="Genomic_DNA"/>
</dbReference>
<protein>
    <submittedName>
        <fullName evidence="2">Uncharacterized protein</fullName>
    </submittedName>
</protein>
<gene>
    <name evidence="2" type="ORF">FOZG_13967</name>
</gene>
<sequence length="154" mass="17827">MVHKALFTIALRPPKPRGTITRGVPCRVPGDLRSPRPCELHQVQQIEKQSLFRYFYSFFFFFLRLRTKSLLRLSPDVRTQSLVNLLPRRSSQPSNGSRPEPTTHPFLRRREQLPDRKHDTFNLGAIMHTRRGDWGNESDRSQHGVCCSGSTAFP</sequence>
<dbReference type="EMBL" id="JH717906">
    <property type="protein sequence ID" value="EWZ32412.1"/>
    <property type="molecule type" value="Genomic_DNA"/>
</dbReference>
<dbReference type="EMBL" id="JH717906">
    <property type="protein sequence ID" value="EWZ32410.1"/>
    <property type="molecule type" value="Genomic_DNA"/>
</dbReference>
<feature type="compositionally biased region" description="Basic and acidic residues" evidence="1">
    <location>
        <begin position="132"/>
        <end position="142"/>
    </location>
</feature>
<dbReference type="AlphaFoldDB" id="W9JSZ1"/>
<feature type="compositionally biased region" description="Polar residues" evidence="1">
    <location>
        <begin position="86"/>
        <end position="97"/>
    </location>
</feature>
<evidence type="ECO:0000256" key="1">
    <source>
        <dbReference type="SAM" id="MobiDB-lite"/>
    </source>
</evidence>